<dbReference type="KEGG" id="nvn:NVIE_016720"/>
<organism evidence="1 2">
    <name type="scientific">Nitrososphaera viennensis EN76</name>
    <dbReference type="NCBI Taxonomy" id="926571"/>
    <lineage>
        <taxon>Archaea</taxon>
        <taxon>Nitrososphaerota</taxon>
        <taxon>Nitrososphaeria</taxon>
        <taxon>Nitrososphaerales</taxon>
        <taxon>Nitrososphaeraceae</taxon>
        <taxon>Nitrososphaera</taxon>
    </lineage>
</organism>
<protein>
    <submittedName>
        <fullName evidence="1">Uncharacterized protein</fullName>
    </submittedName>
</protein>
<keyword evidence="2" id="KW-1185">Reference proteome</keyword>
<dbReference type="EMBL" id="CP007536">
    <property type="protein sequence ID" value="AIC15925.1"/>
    <property type="molecule type" value="Genomic_DNA"/>
</dbReference>
<gene>
    <name evidence="1" type="ORF">NVIE_016720</name>
</gene>
<sequence length="63" mass="7120">MLVIVEASEKPKSILPIESHKGSMLQQKESTYALTQKYYAIIISQDGNKLAAEFLYSRMAKEV</sequence>
<accession>A0A060HL61</accession>
<dbReference type="STRING" id="926571.NVIE_016720"/>
<proteinExistence type="predicted"/>
<reference evidence="1 2" key="1">
    <citation type="journal article" date="2014" name="Int. J. Syst. Evol. Microbiol.">
        <title>Nitrososphaera viennensis gen. nov., sp. nov., an aerobic and mesophilic, ammonia-oxidizing archaeon from soil and a member of the archaeal phylum Thaumarchaeota.</title>
        <authorList>
            <person name="Stieglmeier M."/>
            <person name="Klingl A."/>
            <person name="Alves R.J."/>
            <person name="Rittmann S.K."/>
            <person name="Melcher M."/>
            <person name="Leisch N."/>
            <person name="Schleper C."/>
        </authorList>
    </citation>
    <scope>NUCLEOTIDE SEQUENCE [LARGE SCALE GENOMIC DNA]</scope>
    <source>
        <strain evidence="1">EN76</strain>
    </source>
</reference>
<dbReference type="AlphaFoldDB" id="A0A060HL61"/>
<evidence type="ECO:0000313" key="2">
    <source>
        <dbReference type="Proteomes" id="UP000027093"/>
    </source>
</evidence>
<dbReference type="HOGENOM" id="CLU_2875218_0_0_2"/>
<name>A0A060HL61_9ARCH</name>
<dbReference type="Proteomes" id="UP000027093">
    <property type="component" value="Chromosome"/>
</dbReference>
<evidence type="ECO:0000313" key="1">
    <source>
        <dbReference type="EMBL" id="AIC15925.1"/>
    </source>
</evidence>